<gene>
    <name evidence="1" type="ORF">F4821DRAFT_65444</name>
</gene>
<comment type="caution">
    <text evidence="1">The sequence shown here is derived from an EMBL/GenBank/DDBJ whole genome shotgun (WGS) entry which is preliminary data.</text>
</comment>
<dbReference type="EMBL" id="MU394297">
    <property type="protein sequence ID" value="KAI6089087.1"/>
    <property type="molecule type" value="Genomic_DNA"/>
</dbReference>
<name>A0ACC0D8K2_9PEZI</name>
<reference evidence="1 2" key="1">
    <citation type="journal article" date="2022" name="New Phytol.">
        <title>Ecological generalism drives hyperdiversity of secondary metabolite gene clusters in xylarialean endophytes.</title>
        <authorList>
            <person name="Franco M.E.E."/>
            <person name="Wisecaver J.H."/>
            <person name="Arnold A.E."/>
            <person name="Ju Y.M."/>
            <person name="Slot J.C."/>
            <person name="Ahrendt S."/>
            <person name="Moore L.P."/>
            <person name="Eastman K.E."/>
            <person name="Scott K."/>
            <person name="Konkel Z."/>
            <person name="Mondo S.J."/>
            <person name="Kuo A."/>
            <person name="Hayes R.D."/>
            <person name="Haridas S."/>
            <person name="Andreopoulos B."/>
            <person name="Riley R."/>
            <person name="LaButti K."/>
            <person name="Pangilinan J."/>
            <person name="Lipzen A."/>
            <person name="Amirebrahimi M."/>
            <person name="Yan J."/>
            <person name="Adam C."/>
            <person name="Keymanesh K."/>
            <person name="Ng V."/>
            <person name="Louie K."/>
            <person name="Northen T."/>
            <person name="Drula E."/>
            <person name="Henrissat B."/>
            <person name="Hsieh H.M."/>
            <person name="Youens-Clark K."/>
            <person name="Lutzoni F."/>
            <person name="Miadlikowska J."/>
            <person name="Eastwood D.C."/>
            <person name="Hamelin R.C."/>
            <person name="Grigoriev I.V."/>
            <person name="U'Ren J.M."/>
        </authorList>
    </citation>
    <scope>NUCLEOTIDE SEQUENCE [LARGE SCALE GENOMIC DNA]</scope>
    <source>
        <strain evidence="1 2">ER1909</strain>
    </source>
</reference>
<keyword evidence="2" id="KW-1185">Reference proteome</keyword>
<accession>A0ACC0D8K2</accession>
<evidence type="ECO:0000313" key="2">
    <source>
        <dbReference type="Proteomes" id="UP001497680"/>
    </source>
</evidence>
<organism evidence="1 2">
    <name type="scientific">Hypoxylon rubiginosum</name>
    <dbReference type="NCBI Taxonomy" id="110542"/>
    <lineage>
        <taxon>Eukaryota</taxon>
        <taxon>Fungi</taxon>
        <taxon>Dikarya</taxon>
        <taxon>Ascomycota</taxon>
        <taxon>Pezizomycotina</taxon>
        <taxon>Sordariomycetes</taxon>
        <taxon>Xylariomycetidae</taxon>
        <taxon>Xylariales</taxon>
        <taxon>Hypoxylaceae</taxon>
        <taxon>Hypoxylon</taxon>
    </lineage>
</organism>
<dbReference type="Proteomes" id="UP001497680">
    <property type="component" value="Unassembled WGS sequence"/>
</dbReference>
<sequence>MAFPELRDYPETLDLTGVKGNKNLLKRINIYHAGYSSHELLLSLHASDDGGIHYTAAYYGCCILAGNVWHDDEGRTCDKVDKYPFLSTSQKADRKFRVKVPDDDILRREKYFFHVPGYKMGLYPVVPDFEHWVFPDDLEVEIPTPWCLLQPEDSADLEDYPSRANTSCRITGTQIRPQPLHLVPLDRARWYRKNEMVTDKLNNFRGYSMDSFVNTLYFRHDIHHLLDESILTLLPKPDLKQGDTYSLVTHMLRRPSMSDKATWETLARFHNVKCLPVEWIPIQFLFAHFAWSIFNNLAYTFNKEAAGVRFRMRAALGCSTEASDWVREQLDERSFSDEDITPARTGSKRKRCQVADDTDDDDNADYDYDY</sequence>
<evidence type="ECO:0000313" key="1">
    <source>
        <dbReference type="EMBL" id="KAI6089087.1"/>
    </source>
</evidence>
<proteinExistence type="predicted"/>
<protein>
    <submittedName>
        <fullName evidence="1">Uncharacterized protein</fullName>
    </submittedName>
</protein>